<dbReference type="GeneID" id="93162597"/>
<sequence>MKKSKQVVSLLLCAAMAASVITGCGSKAEETTKAAETEKTEAAQEQGEKAAAGEVSKIAILLPGFITDKSWNQGAYEGLKELESQGYGIAYTEDVQAADMESTFRSYCEEDYDFVIGHGVQYGDACVRVAEDYPEKYFFITGNPPEGEEAPSNIAFYDYKEYEGAYVCGVLAAVQSQSGVIGYIGGGDNSTQASDKNAFVEGAKAARPDVEVKTVITGTFNDSSKGKETALAMIEQGVDVILQTCDETGLGAFEACEEKGVFCIGYTSDQASLVKDDLCLTSLMVSIPTMITSQIDIINAGTFGGLENPGLKEGVISIAPYSSKATDEAKAAADEAKEKIISGEIVLTPNYNSN</sequence>
<dbReference type="PANTHER" id="PTHR34296:SF2">
    <property type="entry name" value="ABC TRANSPORTER GUANOSINE-BINDING PROTEIN NUPN"/>
    <property type="match status" value="1"/>
</dbReference>
<evidence type="ECO:0000256" key="3">
    <source>
        <dbReference type="ARBA" id="ARBA00022475"/>
    </source>
</evidence>
<dbReference type="InterPro" id="IPR050957">
    <property type="entry name" value="BMP_lipoprotein"/>
</dbReference>
<dbReference type="RefSeq" id="WP_007864914.1">
    <property type="nucleotide sequence ID" value="NZ_KQ235880.1"/>
</dbReference>
<keyword evidence="3" id="KW-1003">Cell membrane</keyword>
<name>A0A0J9EMY4_9FIRM</name>
<dbReference type="Gene3D" id="3.40.50.2300">
    <property type="match status" value="2"/>
</dbReference>
<accession>A0A0J9EMY4</accession>
<dbReference type="EMBL" id="ADLK01000028">
    <property type="protein sequence ID" value="KMW17040.1"/>
    <property type="molecule type" value="Genomic_DNA"/>
</dbReference>
<dbReference type="InterPro" id="IPR028082">
    <property type="entry name" value="Peripla_BP_I"/>
</dbReference>
<feature type="signal peptide" evidence="7">
    <location>
        <begin position="1"/>
        <end position="28"/>
    </location>
</feature>
<dbReference type="OrthoDB" id="9769871at2"/>
<dbReference type="PROSITE" id="PS51257">
    <property type="entry name" value="PROKAR_LIPOPROTEIN"/>
    <property type="match status" value="1"/>
</dbReference>
<protein>
    <recommendedName>
        <fullName evidence="8">ABC transporter substrate-binding protein PnrA-like domain-containing protein</fullName>
    </recommendedName>
</protein>
<feature type="chain" id="PRO_5005318621" description="ABC transporter substrate-binding protein PnrA-like domain-containing protein" evidence="7">
    <location>
        <begin position="29"/>
        <end position="354"/>
    </location>
</feature>
<dbReference type="Pfam" id="PF02608">
    <property type="entry name" value="Bmp"/>
    <property type="match status" value="1"/>
</dbReference>
<dbReference type="AlphaFoldDB" id="A0A0J9EMY4"/>
<dbReference type="SUPFAM" id="SSF53822">
    <property type="entry name" value="Periplasmic binding protein-like I"/>
    <property type="match status" value="1"/>
</dbReference>
<evidence type="ECO:0000256" key="6">
    <source>
        <dbReference type="ARBA" id="ARBA00023288"/>
    </source>
</evidence>
<dbReference type="PANTHER" id="PTHR34296">
    <property type="entry name" value="TRANSCRIPTIONAL ACTIVATOR PROTEIN MED"/>
    <property type="match status" value="1"/>
</dbReference>
<dbReference type="PATRIC" id="fig|742734.4.peg.3961"/>
<proteinExistence type="inferred from homology"/>
<evidence type="ECO:0000256" key="2">
    <source>
        <dbReference type="ARBA" id="ARBA00008610"/>
    </source>
</evidence>
<evidence type="ECO:0000313" key="10">
    <source>
        <dbReference type="Proteomes" id="UP000037392"/>
    </source>
</evidence>
<comment type="similarity">
    <text evidence="2">Belongs to the BMP lipoprotein family.</text>
</comment>
<comment type="subcellular location">
    <subcellularLocation>
        <location evidence="1">Cell membrane</location>
        <topology evidence="1">Lipid-anchor</topology>
    </subcellularLocation>
</comment>
<keyword evidence="4 7" id="KW-0732">Signal</keyword>
<dbReference type="CDD" id="cd06304">
    <property type="entry name" value="PBP1_BmpA_Med_PnrA-like"/>
    <property type="match status" value="1"/>
</dbReference>
<keyword evidence="6" id="KW-0449">Lipoprotein</keyword>
<dbReference type="GO" id="GO:0005886">
    <property type="term" value="C:plasma membrane"/>
    <property type="evidence" value="ECO:0007669"/>
    <property type="project" value="UniProtKB-SubCell"/>
</dbReference>
<reference evidence="9 10" key="1">
    <citation type="submission" date="2011-04" db="EMBL/GenBank/DDBJ databases">
        <title>The Genome Sequence of Clostridium citroniae WAL-19142.</title>
        <authorList>
            <consortium name="The Broad Institute Genome Sequencing Platform"/>
            <person name="Earl A."/>
            <person name="Ward D."/>
            <person name="Feldgarden M."/>
            <person name="Gevers D."/>
            <person name="Warren Y.A."/>
            <person name="Tyrrell K.L."/>
            <person name="Citron D.M."/>
            <person name="Goldstein E.J."/>
            <person name="Daigneault M."/>
            <person name="Allen-Vercoe E."/>
            <person name="Young S.K."/>
            <person name="Zeng Q."/>
            <person name="Gargeya S."/>
            <person name="Fitzgerald M."/>
            <person name="Haas B."/>
            <person name="Abouelleil A."/>
            <person name="Alvarado L."/>
            <person name="Arachchi H.M."/>
            <person name="Berlin A."/>
            <person name="Brown A."/>
            <person name="Chapman S.B."/>
            <person name="Chen Z."/>
            <person name="Dunbar C."/>
            <person name="Freedman E."/>
            <person name="Gearin G."/>
            <person name="Gellesch M."/>
            <person name="Goldberg J."/>
            <person name="Griggs A."/>
            <person name="Gujja S."/>
            <person name="Heilman E.R."/>
            <person name="Heiman D."/>
            <person name="Howarth C."/>
            <person name="Larson L."/>
            <person name="Lui A."/>
            <person name="MacDonald P.J."/>
            <person name="Mehta T."/>
            <person name="Montmayeur A."/>
            <person name="Murphy C."/>
            <person name="Neiman D."/>
            <person name="Pearson M."/>
            <person name="Priest M."/>
            <person name="Roberts A."/>
            <person name="Saif S."/>
            <person name="Shea T."/>
            <person name="Shenoy N."/>
            <person name="Sisk P."/>
            <person name="Stolte C."/>
            <person name="Sykes S."/>
            <person name="White J."/>
            <person name="Yandava C."/>
            <person name="Wortman J."/>
            <person name="Nusbaum C."/>
            <person name="Birren B."/>
        </authorList>
    </citation>
    <scope>NUCLEOTIDE SEQUENCE [LARGE SCALE GENOMIC DNA]</scope>
    <source>
        <strain evidence="9 10">WAL-19142</strain>
    </source>
</reference>
<evidence type="ECO:0000256" key="1">
    <source>
        <dbReference type="ARBA" id="ARBA00004193"/>
    </source>
</evidence>
<evidence type="ECO:0000256" key="7">
    <source>
        <dbReference type="SAM" id="SignalP"/>
    </source>
</evidence>
<evidence type="ECO:0000256" key="5">
    <source>
        <dbReference type="ARBA" id="ARBA00023136"/>
    </source>
</evidence>
<feature type="domain" description="ABC transporter substrate-binding protein PnrA-like" evidence="8">
    <location>
        <begin position="56"/>
        <end position="347"/>
    </location>
</feature>
<gene>
    <name evidence="9" type="ORF">HMPREF9470_03693</name>
</gene>
<organism evidence="9 10">
    <name type="scientific">[Clostridium] citroniae WAL-19142</name>
    <dbReference type="NCBI Taxonomy" id="742734"/>
    <lineage>
        <taxon>Bacteria</taxon>
        <taxon>Bacillati</taxon>
        <taxon>Bacillota</taxon>
        <taxon>Clostridia</taxon>
        <taxon>Lachnospirales</taxon>
        <taxon>Lachnospiraceae</taxon>
        <taxon>Enterocloster</taxon>
    </lineage>
</organism>
<evidence type="ECO:0000313" key="9">
    <source>
        <dbReference type="EMBL" id="KMW17040.1"/>
    </source>
</evidence>
<evidence type="ECO:0000259" key="8">
    <source>
        <dbReference type="Pfam" id="PF02608"/>
    </source>
</evidence>
<evidence type="ECO:0000256" key="4">
    <source>
        <dbReference type="ARBA" id="ARBA00022729"/>
    </source>
</evidence>
<dbReference type="InterPro" id="IPR003760">
    <property type="entry name" value="PnrA-like"/>
</dbReference>
<comment type="caution">
    <text evidence="9">The sequence shown here is derived from an EMBL/GenBank/DDBJ whole genome shotgun (WGS) entry which is preliminary data.</text>
</comment>
<dbReference type="Proteomes" id="UP000037392">
    <property type="component" value="Unassembled WGS sequence"/>
</dbReference>
<keyword evidence="5" id="KW-0472">Membrane</keyword>